<organism evidence="1">
    <name type="scientific">Ryegrass mottle virus</name>
    <dbReference type="NCBI Taxonomy" id="119910"/>
    <lineage>
        <taxon>Viruses</taxon>
        <taxon>Riboviria</taxon>
        <taxon>Orthornavirae</taxon>
        <taxon>Pisuviricota</taxon>
        <taxon>Pisoniviricetes</taxon>
        <taxon>Sobelivirales</taxon>
        <taxon>Solemoviridae</taxon>
        <taxon>Sobemovirus</taxon>
        <taxon>Sobemovirus RGMOV</taxon>
    </lineage>
</organism>
<accession>A0A894J5L4</accession>
<proteinExistence type="predicted"/>
<name>A0A894J5L4_9VIRU</name>
<dbReference type="RefSeq" id="YP_008873121.2">
    <property type="nucleotide sequence ID" value="NC_003747.2"/>
</dbReference>
<evidence type="ECO:0000313" key="1">
    <source>
        <dbReference type="EMBL" id="QRV07331.1"/>
    </source>
</evidence>
<dbReference type="EMBL" id="MW411579">
    <property type="protein sequence ID" value="QRV07331.1"/>
    <property type="molecule type" value="Genomic_RNA"/>
</dbReference>
<sequence>MATGNIGGVDQTYTSSRKALFEYSLGRLFCCVSHSEDVRVNSKHGGSGGARFPTVQGPRVQDCGERAASITNGDGSDPGVATAVRLARLASNLSGKGTGSSGRLLD</sequence>
<protein>
    <submittedName>
        <fullName evidence="1">Px</fullName>
    </submittedName>
</protein>
<reference evidence="1" key="1">
    <citation type="submission" date="2020-12" db="EMBL/GenBank/DDBJ databases">
        <authorList>
            <person name="Guevara F.E."/>
            <person name="Flores F.J."/>
        </authorList>
    </citation>
    <scope>NUCLEOTIDE SEQUENCE</scope>
    <source>
        <strain evidence="1">AV</strain>
    </source>
</reference>
<dbReference type="GeneID" id="17823684"/>
<gene>
    <name evidence="1" type="primary">ORFx</name>
</gene>
<dbReference type="KEGG" id="vg:17823684"/>